<dbReference type="AlphaFoldDB" id="A0A0C9XWV2"/>
<sequence>MAKTRVPINKGQKPCTTKVYAERCHFEGMQNAIILVDTPSFYTYVDPDGEKIVKKWINSNYKKPRGAGILYTHNIASNPCDPNLEVSKHFSAFQGTFPHALAPRAVRVVPTVALGSTLPPGRIRTLITGLRDQADKIGASTLEAPFDGTPETAWDVVQELLNQITTFGGEQS</sequence>
<protein>
    <submittedName>
        <fullName evidence="1">Uncharacterized protein</fullName>
    </submittedName>
</protein>
<dbReference type="Proteomes" id="UP000054018">
    <property type="component" value="Unassembled WGS sequence"/>
</dbReference>
<evidence type="ECO:0000313" key="2">
    <source>
        <dbReference type="Proteomes" id="UP000054018"/>
    </source>
</evidence>
<organism evidence="1 2">
    <name type="scientific">Pisolithus microcarpus 441</name>
    <dbReference type="NCBI Taxonomy" id="765257"/>
    <lineage>
        <taxon>Eukaryota</taxon>
        <taxon>Fungi</taxon>
        <taxon>Dikarya</taxon>
        <taxon>Basidiomycota</taxon>
        <taxon>Agaricomycotina</taxon>
        <taxon>Agaricomycetes</taxon>
        <taxon>Agaricomycetidae</taxon>
        <taxon>Boletales</taxon>
        <taxon>Sclerodermatineae</taxon>
        <taxon>Pisolithaceae</taxon>
        <taxon>Pisolithus</taxon>
    </lineage>
</organism>
<dbReference type="EMBL" id="KN833843">
    <property type="protein sequence ID" value="KIK16950.1"/>
    <property type="molecule type" value="Genomic_DNA"/>
</dbReference>
<reference evidence="1 2" key="1">
    <citation type="submission" date="2014-04" db="EMBL/GenBank/DDBJ databases">
        <authorList>
            <consortium name="DOE Joint Genome Institute"/>
            <person name="Kuo A."/>
            <person name="Kohler A."/>
            <person name="Costa M.D."/>
            <person name="Nagy L.G."/>
            <person name="Floudas D."/>
            <person name="Copeland A."/>
            <person name="Barry K.W."/>
            <person name="Cichocki N."/>
            <person name="Veneault-Fourrey C."/>
            <person name="LaButti K."/>
            <person name="Lindquist E.A."/>
            <person name="Lipzen A."/>
            <person name="Lundell T."/>
            <person name="Morin E."/>
            <person name="Murat C."/>
            <person name="Sun H."/>
            <person name="Tunlid A."/>
            <person name="Henrissat B."/>
            <person name="Grigoriev I.V."/>
            <person name="Hibbett D.S."/>
            <person name="Martin F."/>
            <person name="Nordberg H.P."/>
            <person name="Cantor M.N."/>
            <person name="Hua S.X."/>
        </authorList>
    </citation>
    <scope>NUCLEOTIDE SEQUENCE [LARGE SCALE GENOMIC DNA]</scope>
    <source>
        <strain evidence="1 2">441</strain>
    </source>
</reference>
<dbReference type="OrthoDB" id="2633392at2759"/>
<gene>
    <name evidence="1" type="ORF">PISMIDRAFT_685844</name>
</gene>
<accession>A0A0C9XWV2</accession>
<dbReference type="HOGENOM" id="CLU_018003_3_0_1"/>
<evidence type="ECO:0000313" key="1">
    <source>
        <dbReference type="EMBL" id="KIK16950.1"/>
    </source>
</evidence>
<name>A0A0C9XWV2_9AGAM</name>
<reference evidence="2" key="2">
    <citation type="submission" date="2015-01" db="EMBL/GenBank/DDBJ databases">
        <title>Evolutionary Origins and Diversification of the Mycorrhizal Mutualists.</title>
        <authorList>
            <consortium name="DOE Joint Genome Institute"/>
            <consortium name="Mycorrhizal Genomics Consortium"/>
            <person name="Kohler A."/>
            <person name="Kuo A."/>
            <person name="Nagy L.G."/>
            <person name="Floudas D."/>
            <person name="Copeland A."/>
            <person name="Barry K.W."/>
            <person name="Cichocki N."/>
            <person name="Veneault-Fourrey C."/>
            <person name="LaButti K."/>
            <person name="Lindquist E.A."/>
            <person name="Lipzen A."/>
            <person name="Lundell T."/>
            <person name="Morin E."/>
            <person name="Murat C."/>
            <person name="Riley R."/>
            <person name="Ohm R."/>
            <person name="Sun H."/>
            <person name="Tunlid A."/>
            <person name="Henrissat B."/>
            <person name="Grigoriev I.V."/>
            <person name="Hibbett D.S."/>
            <person name="Martin F."/>
        </authorList>
    </citation>
    <scope>NUCLEOTIDE SEQUENCE [LARGE SCALE GENOMIC DNA]</scope>
    <source>
        <strain evidence="2">441</strain>
    </source>
</reference>
<proteinExistence type="predicted"/>
<keyword evidence="2" id="KW-1185">Reference proteome</keyword>